<dbReference type="GO" id="GO:0005737">
    <property type="term" value="C:cytoplasm"/>
    <property type="evidence" value="ECO:0007669"/>
    <property type="project" value="UniProtKB-SubCell"/>
</dbReference>
<dbReference type="Proteomes" id="UP000434850">
    <property type="component" value="Unassembled WGS sequence"/>
</dbReference>
<keyword evidence="2 8" id="KW-0409">Iron storage</keyword>
<name>A0A6I4I919_9SPHI</name>
<evidence type="ECO:0000313" key="11">
    <source>
        <dbReference type="Proteomes" id="UP000434850"/>
    </source>
</evidence>
<dbReference type="PANTHER" id="PTHR11431:SF127">
    <property type="entry name" value="BACTERIAL NON-HEME FERRITIN"/>
    <property type="match status" value="1"/>
</dbReference>
<comment type="function">
    <text evidence="8">Iron-storage protein.</text>
</comment>
<comment type="subcellular location">
    <subcellularLocation>
        <location evidence="8">Cytoplasm</location>
    </subcellularLocation>
</comment>
<dbReference type="InterPro" id="IPR041719">
    <property type="entry name" value="Ferritin_prok"/>
</dbReference>
<evidence type="ECO:0000259" key="9">
    <source>
        <dbReference type="PROSITE" id="PS50905"/>
    </source>
</evidence>
<dbReference type="PANTHER" id="PTHR11431">
    <property type="entry name" value="FERRITIN"/>
    <property type="match status" value="1"/>
</dbReference>
<dbReference type="EC" id="1.16.3.2" evidence="8"/>
<proteinExistence type="inferred from homology"/>
<dbReference type="GO" id="GO:0008199">
    <property type="term" value="F:ferric iron binding"/>
    <property type="evidence" value="ECO:0007669"/>
    <property type="project" value="InterPro"/>
</dbReference>
<evidence type="ECO:0000256" key="5">
    <source>
        <dbReference type="ARBA" id="ARBA00023004"/>
    </source>
</evidence>
<dbReference type="RefSeq" id="WP_157539745.1">
    <property type="nucleotide sequence ID" value="NZ_WQLA01000001.1"/>
</dbReference>
<dbReference type="GO" id="GO:0016491">
    <property type="term" value="F:oxidoreductase activity"/>
    <property type="evidence" value="ECO:0007669"/>
    <property type="project" value="UniProtKB-KW"/>
</dbReference>
<keyword evidence="5 7" id="KW-0408">Iron</keyword>
<dbReference type="GO" id="GO:0042802">
    <property type="term" value="F:identical protein binding"/>
    <property type="evidence" value="ECO:0007669"/>
    <property type="project" value="UniProtKB-ARBA"/>
</dbReference>
<comment type="catalytic activity">
    <reaction evidence="8">
        <text>4 Fe(2+) + O2 + 6 H2O = 4 iron(III) oxide-hydroxide + 12 H(+)</text>
        <dbReference type="Rhea" id="RHEA:11972"/>
        <dbReference type="ChEBI" id="CHEBI:15377"/>
        <dbReference type="ChEBI" id="CHEBI:15378"/>
        <dbReference type="ChEBI" id="CHEBI:15379"/>
        <dbReference type="ChEBI" id="CHEBI:29033"/>
        <dbReference type="ChEBI" id="CHEBI:78619"/>
        <dbReference type="EC" id="1.16.3.2"/>
    </reaction>
</comment>
<dbReference type="FunFam" id="1.20.1260.10:FF:000001">
    <property type="entry name" value="Non-heme ferritin"/>
    <property type="match status" value="1"/>
</dbReference>
<organism evidence="10 11">
    <name type="scientific">Mucilaginibacter aquatilis</name>
    <dbReference type="NCBI Taxonomy" id="1517760"/>
    <lineage>
        <taxon>Bacteria</taxon>
        <taxon>Pseudomonadati</taxon>
        <taxon>Bacteroidota</taxon>
        <taxon>Sphingobacteriia</taxon>
        <taxon>Sphingobacteriales</taxon>
        <taxon>Sphingobacteriaceae</taxon>
        <taxon>Mucilaginibacter</taxon>
    </lineage>
</organism>
<dbReference type="AlphaFoldDB" id="A0A6I4I919"/>
<reference evidence="10 11" key="1">
    <citation type="submission" date="2019-12" db="EMBL/GenBank/DDBJ databases">
        <title>Mucilaginibacter sp. HME9299 genome sequencing and assembly.</title>
        <authorList>
            <person name="Kang H."/>
            <person name="Kim H."/>
            <person name="Joh K."/>
        </authorList>
    </citation>
    <scope>NUCLEOTIDE SEQUENCE [LARGE SCALE GENOMIC DNA]</scope>
    <source>
        <strain evidence="10 11">HME9299</strain>
    </source>
</reference>
<evidence type="ECO:0000256" key="1">
    <source>
        <dbReference type="ARBA" id="ARBA00006950"/>
    </source>
</evidence>
<comment type="caution">
    <text evidence="10">The sequence shown here is derived from an EMBL/GenBank/DDBJ whole genome shotgun (WGS) entry which is preliminary data.</text>
</comment>
<dbReference type="CDD" id="cd01055">
    <property type="entry name" value="Nonheme_Ferritin"/>
    <property type="match status" value="1"/>
</dbReference>
<evidence type="ECO:0000313" key="10">
    <source>
        <dbReference type="EMBL" id="MVN89959.1"/>
    </source>
</evidence>
<dbReference type="InterPro" id="IPR001519">
    <property type="entry name" value="Ferritin"/>
</dbReference>
<protein>
    <recommendedName>
        <fullName evidence="8">Ferritin</fullName>
        <ecNumber evidence="8">1.16.3.2</ecNumber>
    </recommendedName>
</protein>
<keyword evidence="11" id="KW-1185">Reference proteome</keyword>
<feature type="binding site" evidence="7">
    <location>
        <position position="136"/>
    </location>
    <ligand>
        <name>Fe cation</name>
        <dbReference type="ChEBI" id="CHEBI:24875"/>
        <label>1</label>
    </ligand>
</feature>
<feature type="binding site" evidence="7">
    <location>
        <position position="59"/>
    </location>
    <ligand>
        <name>Fe cation</name>
        <dbReference type="ChEBI" id="CHEBI:24875"/>
        <label>1</label>
    </ligand>
</feature>
<comment type="similarity">
    <text evidence="1 8">Belongs to the ferritin family. Prokaryotic subfamily.</text>
</comment>
<dbReference type="SUPFAM" id="SSF47240">
    <property type="entry name" value="Ferritin-like"/>
    <property type="match status" value="1"/>
</dbReference>
<dbReference type="InterPro" id="IPR008331">
    <property type="entry name" value="Ferritin_DPS_dom"/>
</dbReference>
<evidence type="ECO:0000256" key="7">
    <source>
        <dbReference type="PIRSR" id="PIRSR601519-1"/>
    </source>
</evidence>
<dbReference type="GO" id="GO:0006826">
    <property type="term" value="P:iron ion transport"/>
    <property type="evidence" value="ECO:0007669"/>
    <property type="project" value="InterPro"/>
</dbReference>
<keyword evidence="8" id="KW-0963">Cytoplasm</keyword>
<evidence type="ECO:0000256" key="8">
    <source>
        <dbReference type="RuleBase" id="RU361145"/>
    </source>
</evidence>
<feature type="binding site" evidence="7">
    <location>
        <position position="62"/>
    </location>
    <ligand>
        <name>Fe cation</name>
        <dbReference type="ChEBI" id="CHEBI:24875"/>
        <label>1</label>
    </ligand>
</feature>
<feature type="binding site" evidence="7">
    <location>
        <position position="103"/>
    </location>
    <ligand>
        <name>Fe cation</name>
        <dbReference type="ChEBI" id="CHEBI:24875"/>
        <label>1</label>
    </ligand>
</feature>
<sequence length="179" mass="20879">MKDIMRIKCLLSADIEMLLNQQIKKEAHSSAMYLAMASWCNQNGFDYSSDYFFKQSGEEREHQLKLFKYVLDMGGRAISPDVNGIKQEYTTFREVFEDALDAEVAITQSFKNIAAACMKEQDFVTFEFLNWFMKEQREEEYKARRALELFEVIGEEGTGRWEIDKHVNKIKYDSETAGA</sequence>
<dbReference type="Pfam" id="PF00210">
    <property type="entry name" value="Ferritin"/>
    <property type="match status" value="1"/>
</dbReference>
<dbReference type="InterPro" id="IPR009078">
    <property type="entry name" value="Ferritin-like_SF"/>
</dbReference>
<dbReference type="EMBL" id="WQLA01000001">
    <property type="protein sequence ID" value="MVN89959.1"/>
    <property type="molecule type" value="Genomic_DNA"/>
</dbReference>
<dbReference type="Gene3D" id="1.20.1260.10">
    <property type="match status" value="1"/>
</dbReference>
<evidence type="ECO:0000256" key="3">
    <source>
        <dbReference type="ARBA" id="ARBA00022723"/>
    </source>
</evidence>
<accession>A0A6I4I919</accession>
<comment type="function">
    <text evidence="6">May alleviate iron toxicity in the presence of oxygen.</text>
</comment>
<dbReference type="PROSITE" id="PS50905">
    <property type="entry name" value="FERRITIN_LIKE"/>
    <property type="match status" value="1"/>
</dbReference>
<dbReference type="GO" id="GO:0006879">
    <property type="term" value="P:intracellular iron ion homeostasis"/>
    <property type="evidence" value="ECO:0007669"/>
    <property type="project" value="UniProtKB-KW"/>
</dbReference>
<gene>
    <name evidence="10" type="ORF">GO816_02365</name>
</gene>
<evidence type="ECO:0000256" key="2">
    <source>
        <dbReference type="ARBA" id="ARBA00022434"/>
    </source>
</evidence>
<keyword evidence="4" id="KW-0560">Oxidoreductase</keyword>
<dbReference type="InterPro" id="IPR012347">
    <property type="entry name" value="Ferritin-like"/>
</dbReference>
<dbReference type="InterPro" id="IPR009040">
    <property type="entry name" value="Ferritin-like_diiron"/>
</dbReference>
<evidence type="ECO:0000256" key="6">
    <source>
        <dbReference type="ARBA" id="ARBA00054546"/>
    </source>
</evidence>
<feature type="domain" description="Ferritin-like diiron" evidence="9">
    <location>
        <begin position="9"/>
        <end position="154"/>
    </location>
</feature>
<dbReference type="OrthoDB" id="9801481at2"/>
<feature type="binding site" evidence="7">
    <location>
        <position position="26"/>
    </location>
    <ligand>
        <name>Fe cation</name>
        <dbReference type="ChEBI" id="CHEBI:24875"/>
        <label>1</label>
    </ligand>
</feature>
<keyword evidence="3 7" id="KW-0479">Metal-binding</keyword>
<evidence type="ECO:0000256" key="4">
    <source>
        <dbReference type="ARBA" id="ARBA00023002"/>
    </source>
</evidence>
<dbReference type="GO" id="GO:0008198">
    <property type="term" value="F:ferrous iron binding"/>
    <property type="evidence" value="ECO:0007669"/>
    <property type="project" value="TreeGrafter"/>
</dbReference>